<evidence type="ECO:0000313" key="6">
    <source>
        <dbReference type="EMBL" id="MCO1654241.1"/>
    </source>
</evidence>
<sequence>MNLVGLRSAAEPHQLHLTRSIGGSPSSPPRWPEPATTPGWEQGVPVEHLRELCAYWADGYDWRRTEARLNAVGQFRAEVDGLGVHFLHTRSPHPGALPLVLGHGWPGSVVEFLDVIGPLTDPIAHGGDARDAFHVVCPSLPGHGFSDKPTGPGWGVERIADAWAALMARLGYDRYRAQGSDWGASISTAIGQRDPEHVVGIHLMPPIAAADPATSDDLTDAERTALADLAAAKDGDGYSALQSTRPQTIGYGLVDSPAALCAWIVEKLTAWSDPRDPLDRDRVLDAVMLYWLPGTGASAARLYWESFAEVEQRFRGATTDTVDVPAGCSIFPEELPRPSRRWAARRYTDIRHWGEPPRGGHFAAFEQPELFVAELRAFFGHVRRPVQDRG</sequence>
<feature type="domain" description="Epoxide hydrolase N-terminal" evidence="5">
    <location>
        <begin position="30"/>
        <end position="112"/>
    </location>
</feature>
<dbReference type="InterPro" id="IPR010497">
    <property type="entry name" value="Epoxide_hydro_N"/>
</dbReference>
<dbReference type="PIRSF" id="PIRSF001112">
    <property type="entry name" value="Epoxide_hydrolase"/>
    <property type="match status" value="1"/>
</dbReference>
<evidence type="ECO:0000256" key="1">
    <source>
        <dbReference type="ARBA" id="ARBA00010088"/>
    </source>
</evidence>
<keyword evidence="2" id="KW-0058">Aromatic hydrocarbons catabolism</keyword>
<dbReference type="InterPro" id="IPR029058">
    <property type="entry name" value="AB_hydrolase_fold"/>
</dbReference>
<feature type="region of interest" description="Disordered" evidence="4">
    <location>
        <begin position="15"/>
        <end position="39"/>
    </location>
</feature>
<keyword evidence="3 6" id="KW-0378">Hydrolase</keyword>
<comment type="similarity">
    <text evidence="1">Belongs to the peptidase S33 family.</text>
</comment>
<dbReference type="PANTHER" id="PTHR21661:SF35">
    <property type="entry name" value="EPOXIDE HYDROLASE"/>
    <property type="match status" value="1"/>
</dbReference>
<dbReference type="PRINTS" id="PR00412">
    <property type="entry name" value="EPOXHYDRLASE"/>
</dbReference>
<dbReference type="InterPro" id="IPR016292">
    <property type="entry name" value="Epoxide_hydrolase"/>
</dbReference>
<dbReference type="Pfam" id="PF06441">
    <property type="entry name" value="EHN"/>
    <property type="match status" value="1"/>
</dbReference>
<dbReference type="GO" id="GO:0016787">
    <property type="term" value="F:hydrolase activity"/>
    <property type="evidence" value="ECO:0007669"/>
    <property type="project" value="UniProtKB-KW"/>
</dbReference>
<organism evidence="6 7">
    <name type="scientific">Pseudonocardia humida</name>
    <dbReference type="NCBI Taxonomy" id="2800819"/>
    <lineage>
        <taxon>Bacteria</taxon>
        <taxon>Bacillati</taxon>
        <taxon>Actinomycetota</taxon>
        <taxon>Actinomycetes</taxon>
        <taxon>Pseudonocardiales</taxon>
        <taxon>Pseudonocardiaceae</taxon>
        <taxon>Pseudonocardia</taxon>
    </lineage>
</organism>
<proteinExistence type="inferred from homology"/>
<evidence type="ECO:0000256" key="4">
    <source>
        <dbReference type="SAM" id="MobiDB-lite"/>
    </source>
</evidence>
<keyword evidence="7" id="KW-1185">Reference proteome</keyword>
<dbReference type="PANTHER" id="PTHR21661">
    <property type="entry name" value="EPOXIDE HYDROLASE 1-RELATED"/>
    <property type="match status" value="1"/>
</dbReference>
<dbReference type="Proteomes" id="UP001165283">
    <property type="component" value="Unassembled WGS sequence"/>
</dbReference>
<dbReference type="EMBL" id="JAGSOV010000009">
    <property type="protein sequence ID" value="MCO1654241.1"/>
    <property type="molecule type" value="Genomic_DNA"/>
</dbReference>
<dbReference type="SUPFAM" id="SSF53474">
    <property type="entry name" value="alpha/beta-Hydrolases"/>
    <property type="match status" value="1"/>
</dbReference>
<reference evidence="6" key="1">
    <citation type="submission" date="2021-04" db="EMBL/GenBank/DDBJ databases">
        <title>Pseudonocardia sp. nov., isolated from sandy soil of mangrove forest.</title>
        <authorList>
            <person name="Zan Z."/>
            <person name="Huang R."/>
            <person name="Liu W."/>
        </authorList>
    </citation>
    <scope>NUCLEOTIDE SEQUENCE</scope>
    <source>
        <strain evidence="6">S2-4</strain>
    </source>
</reference>
<dbReference type="Gene3D" id="3.40.50.1820">
    <property type="entry name" value="alpha/beta hydrolase"/>
    <property type="match status" value="1"/>
</dbReference>
<evidence type="ECO:0000256" key="3">
    <source>
        <dbReference type="ARBA" id="ARBA00022801"/>
    </source>
</evidence>
<protein>
    <submittedName>
        <fullName evidence="6">Epoxide hydrolase</fullName>
    </submittedName>
</protein>
<gene>
    <name evidence="6" type="ORF">KDL28_04165</name>
</gene>
<evidence type="ECO:0000256" key="2">
    <source>
        <dbReference type="ARBA" id="ARBA00022797"/>
    </source>
</evidence>
<name>A0ABT0ZU30_9PSEU</name>
<accession>A0ABT0ZU30</accession>
<evidence type="ECO:0000259" key="5">
    <source>
        <dbReference type="Pfam" id="PF06441"/>
    </source>
</evidence>
<dbReference type="RefSeq" id="WP_308215919.1">
    <property type="nucleotide sequence ID" value="NZ_JAGSOV010000009.1"/>
</dbReference>
<evidence type="ECO:0000313" key="7">
    <source>
        <dbReference type="Proteomes" id="UP001165283"/>
    </source>
</evidence>
<comment type="caution">
    <text evidence="6">The sequence shown here is derived from an EMBL/GenBank/DDBJ whole genome shotgun (WGS) entry which is preliminary data.</text>
</comment>
<dbReference type="InterPro" id="IPR000639">
    <property type="entry name" value="Epox_hydrolase-like"/>
</dbReference>